<protein>
    <recommendedName>
        <fullName evidence="4">SHSP domain-containing protein</fullName>
    </recommendedName>
</protein>
<dbReference type="GO" id="GO:0051082">
    <property type="term" value="F:unfolded protein binding"/>
    <property type="evidence" value="ECO:0007669"/>
    <property type="project" value="TreeGrafter"/>
</dbReference>
<dbReference type="PROSITE" id="PS01031">
    <property type="entry name" value="SHSP"/>
    <property type="match status" value="1"/>
</dbReference>
<sequence length="112" mass="12835">MTERDKFEAKVDVKEFKPEELTVKLTEKNTVTVEGKHCEKKDDNSSEFRHFIRKYVVPKDCDIDQVTSKLSSNGILSITVPKKKEKPAESYKDIPIITDDAELCQSIATERT</sequence>
<gene>
    <name evidence="5" type="ORF">GWI33_018543</name>
</gene>
<dbReference type="SUPFAM" id="SSF49764">
    <property type="entry name" value="HSP20-like chaperones"/>
    <property type="match status" value="1"/>
</dbReference>
<dbReference type="GO" id="GO:0005737">
    <property type="term" value="C:cytoplasm"/>
    <property type="evidence" value="ECO:0007669"/>
    <property type="project" value="TreeGrafter"/>
</dbReference>
<evidence type="ECO:0000313" key="5">
    <source>
        <dbReference type="EMBL" id="KAF7268271.1"/>
    </source>
</evidence>
<dbReference type="GO" id="GO:0042026">
    <property type="term" value="P:protein refolding"/>
    <property type="evidence" value="ECO:0007669"/>
    <property type="project" value="TreeGrafter"/>
</dbReference>
<keyword evidence="6" id="KW-1185">Reference proteome</keyword>
<dbReference type="InterPro" id="IPR008978">
    <property type="entry name" value="HSP20-like_chaperone"/>
</dbReference>
<evidence type="ECO:0000256" key="3">
    <source>
        <dbReference type="RuleBase" id="RU003616"/>
    </source>
</evidence>
<dbReference type="EMBL" id="JAACXV010014334">
    <property type="protein sequence ID" value="KAF7268271.1"/>
    <property type="molecule type" value="Genomic_DNA"/>
</dbReference>
<evidence type="ECO:0000313" key="6">
    <source>
        <dbReference type="Proteomes" id="UP000625711"/>
    </source>
</evidence>
<keyword evidence="1" id="KW-0346">Stress response</keyword>
<accession>A0A834M1B9</accession>
<dbReference type="OrthoDB" id="1431247at2759"/>
<reference evidence="5" key="1">
    <citation type="submission" date="2020-08" db="EMBL/GenBank/DDBJ databases">
        <title>Genome sequencing and assembly of the red palm weevil Rhynchophorus ferrugineus.</title>
        <authorList>
            <person name="Dias G.B."/>
            <person name="Bergman C.M."/>
            <person name="Manee M."/>
        </authorList>
    </citation>
    <scope>NUCLEOTIDE SEQUENCE</scope>
    <source>
        <strain evidence="5">AA-2017</strain>
        <tissue evidence="5">Whole larva</tissue>
    </source>
</reference>
<dbReference type="Pfam" id="PF00011">
    <property type="entry name" value="HSP20"/>
    <property type="match status" value="1"/>
</dbReference>
<dbReference type="Gene3D" id="2.60.40.790">
    <property type="match status" value="1"/>
</dbReference>
<dbReference type="PANTHER" id="PTHR45640:SF13">
    <property type="entry name" value="HEAT SHOCK PROTEIN 22-RELATED"/>
    <property type="match status" value="1"/>
</dbReference>
<feature type="domain" description="SHSP" evidence="4">
    <location>
        <begin position="1"/>
        <end position="99"/>
    </location>
</feature>
<evidence type="ECO:0000256" key="2">
    <source>
        <dbReference type="PROSITE-ProRule" id="PRU00285"/>
    </source>
</evidence>
<dbReference type="Proteomes" id="UP000625711">
    <property type="component" value="Unassembled WGS sequence"/>
</dbReference>
<dbReference type="AlphaFoldDB" id="A0A834M1B9"/>
<dbReference type="GO" id="GO:0009408">
    <property type="term" value="P:response to heat"/>
    <property type="evidence" value="ECO:0007669"/>
    <property type="project" value="TreeGrafter"/>
</dbReference>
<dbReference type="GO" id="GO:0005634">
    <property type="term" value="C:nucleus"/>
    <property type="evidence" value="ECO:0007669"/>
    <property type="project" value="TreeGrafter"/>
</dbReference>
<dbReference type="PRINTS" id="PR00299">
    <property type="entry name" value="ACRYSTALLIN"/>
</dbReference>
<dbReference type="PANTHER" id="PTHR45640">
    <property type="entry name" value="HEAT SHOCK PROTEIN HSP-12.2-RELATED"/>
    <property type="match status" value="1"/>
</dbReference>
<dbReference type="CDD" id="cd06526">
    <property type="entry name" value="metazoan_ACD"/>
    <property type="match status" value="1"/>
</dbReference>
<name>A0A834M1B9_RHYFE</name>
<dbReference type="InterPro" id="IPR002068">
    <property type="entry name" value="A-crystallin/Hsp20_dom"/>
</dbReference>
<evidence type="ECO:0000259" key="4">
    <source>
        <dbReference type="PROSITE" id="PS01031"/>
    </source>
</evidence>
<proteinExistence type="inferred from homology"/>
<dbReference type="InterPro" id="IPR001436">
    <property type="entry name" value="Alpha-crystallin/sHSP_animal"/>
</dbReference>
<evidence type="ECO:0000256" key="1">
    <source>
        <dbReference type="ARBA" id="ARBA00023016"/>
    </source>
</evidence>
<comment type="similarity">
    <text evidence="2 3">Belongs to the small heat shock protein (HSP20) family.</text>
</comment>
<organism evidence="5 6">
    <name type="scientific">Rhynchophorus ferrugineus</name>
    <name type="common">Red palm weevil</name>
    <name type="synonym">Curculio ferrugineus</name>
    <dbReference type="NCBI Taxonomy" id="354439"/>
    <lineage>
        <taxon>Eukaryota</taxon>
        <taxon>Metazoa</taxon>
        <taxon>Ecdysozoa</taxon>
        <taxon>Arthropoda</taxon>
        <taxon>Hexapoda</taxon>
        <taxon>Insecta</taxon>
        <taxon>Pterygota</taxon>
        <taxon>Neoptera</taxon>
        <taxon>Endopterygota</taxon>
        <taxon>Coleoptera</taxon>
        <taxon>Polyphaga</taxon>
        <taxon>Cucujiformia</taxon>
        <taxon>Curculionidae</taxon>
        <taxon>Dryophthorinae</taxon>
        <taxon>Rhynchophorus</taxon>
    </lineage>
</organism>
<comment type="caution">
    <text evidence="5">The sequence shown here is derived from an EMBL/GenBank/DDBJ whole genome shotgun (WGS) entry which is preliminary data.</text>
</comment>